<gene>
    <name evidence="10" type="ORF">DW653_11175</name>
</gene>
<dbReference type="Gene3D" id="3.40.50.150">
    <property type="entry name" value="Vaccinia Virus protein VP39"/>
    <property type="match status" value="1"/>
</dbReference>
<dbReference type="SUPFAM" id="SSF53335">
    <property type="entry name" value="S-adenosyl-L-methionine-dependent methyltransferases"/>
    <property type="match status" value="1"/>
</dbReference>
<evidence type="ECO:0000256" key="4">
    <source>
        <dbReference type="ARBA" id="ARBA00022691"/>
    </source>
</evidence>
<dbReference type="InterPro" id="IPR002052">
    <property type="entry name" value="DNA_methylase_N6_adenine_CS"/>
</dbReference>
<dbReference type="GO" id="GO:0032259">
    <property type="term" value="P:methylation"/>
    <property type="evidence" value="ECO:0007669"/>
    <property type="project" value="UniProtKB-KW"/>
</dbReference>
<dbReference type="InterPro" id="IPR050953">
    <property type="entry name" value="N4_N6_ade-DNA_methylase"/>
</dbReference>
<dbReference type="Pfam" id="PF07669">
    <property type="entry name" value="Eco57I"/>
    <property type="match status" value="1"/>
</dbReference>
<dbReference type="GO" id="GO:0009307">
    <property type="term" value="P:DNA restriction-modification system"/>
    <property type="evidence" value="ECO:0007669"/>
    <property type="project" value="UniProtKB-KW"/>
</dbReference>
<dbReference type="PRINTS" id="PR00507">
    <property type="entry name" value="N12N6MTFRASE"/>
</dbReference>
<dbReference type="EMBL" id="QRHQ01000022">
    <property type="protein sequence ID" value="RHF89060.1"/>
    <property type="molecule type" value="Genomic_DNA"/>
</dbReference>
<dbReference type="PROSITE" id="PS00092">
    <property type="entry name" value="N6_MTASE"/>
    <property type="match status" value="1"/>
</dbReference>
<dbReference type="EC" id="2.1.1.72" evidence="1"/>
<evidence type="ECO:0000256" key="5">
    <source>
        <dbReference type="ARBA" id="ARBA00022747"/>
    </source>
</evidence>
<evidence type="ECO:0000313" key="11">
    <source>
        <dbReference type="Proteomes" id="UP000283485"/>
    </source>
</evidence>
<keyword evidence="2" id="KW-0489">Methyltransferase</keyword>
<dbReference type="Pfam" id="PF12950">
    <property type="entry name" value="TaqI_C"/>
    <property type="match status" value="1"/>
</dbReference>
<evidence type="ECO:0000313" key="10">
    <source>
        <dbReference type="EMBL" id="RHF89060.1"/>
    </source>
</evidence>
<dbReference type="AlphaFoldDB" id="A0A414R7Q0"/>
<comment type="catalytic activity">
    <reaction evidence="7">
        <text>a 2'-deoxyadenosine in DNA + S-adenosyl-L-methionine = an N(6)-methyl-2'-deoxyadenosine in DNA + S-adenosyl-L-homocysteine + H(+)</text>
        <dbReference type="Rhea" id="RHEA:15197"/>
        <dbReference type="Rhea" id="RHEA-COMP:12418"/>
        <dbReference type="Rhea" id="RHEA-COMP:12419"/>
        <dbReference type="ChEBI" id="CHEBI:15378"/>
        <dbReference type="ChEBI" id="CHEBI:57856"/>
        <dbReference type="ChEBI" id="CHEBI:59789"/>
        <dbReference type="ChEBI" id="CHEBI:90615"/>
        <dbReference type="ChEBI" id="CHEBI:90616"/>
        <dbReference type="EC" id="2.1.1.72"/>
    </reaction>
</comment>
<feature type="domain" description="Type II methyltransferase M.TaqI-like" evidence="8">
    <location>
        <begin position="471"/>
        <end position="772"/>
    </location>
</feature>
<dbReference type="PANTHER" id="PTHR33841">
    <property type="entry name" value="DNA METHYLTRANSFERASE YEEA-RELATED"/>
    <property type="match status" value="1"/>
</dbReference>
<protein>
    <recommendedName>
        <fullName evidence="1">site-specific DNA-methyltransferase (adenine-specific)</fullName>
        <ecNumber evidence="1">2.1.1.72</ecNumber>
    </recommendedName>
</protein>
<dbReference type="PANTHER" id="PTHR33841:SF1">
    <property type="entry name" value="DNA METHYLTRANSFERASE A"/>
    <property type="match status" value="1"/>
</dbReference>
<keyword evidence="6" id="KW-0238">DNA-binding</keyword>
<dbReference type="InterPro" id="IPR029063">
    <property type="entry name" value="SAM-dependent_MTases_sf"/>
</dbReference>
<dbReference type="InterPro" id="IPR011639">
    <property type="entry name" value="MethylTrfase_TaqI-like_dom"/>
</dbReference>
<dbReference type="InterPro" id="IPR025931">
    <property type="entry name" value="TaqI_C"/>
</dbReference>
<sequence>MTSKDLQNKLSARFDFEQWKSVLTEMFPNVEFFTRINQISHDLVKSGGQVGTIRLDDGRSLAIYTFEVSDNVLIKRNRKGLREIAAKTVDQSIIHGVLAFYYAKNVLNYRLTFIAKQTSFNEDGELIKSETAPKRYTFLLGENEPCRTAVDRLYELISKKKNSSIYLADVTEAFSVERLNKEFFAGYKAQYMKFLKLLSNTKTNRDYIKKLLGRLVFLQFLQKKGWMGVPASRSDWEGGDKNYLSHLIERYEGNNRLLSDVLEYLFFNTLNEKREGDIADVRLGEDIKIPYLNGGLFEKDNVDKLDIDFPYSYFKELMDFFAMYNFTIDENDPDDSEVGIDPEMLGHIFENLLEDNKDKGAFYTPKEIVQYMCRQSVIQYLKTHTDSNFHPAIESLISFRKVNEIFQEKENALKIYNLLKSIKVCDPAIGSGAFPMGILNVLFHARQLLYGFTRDKHTFSHAEVKREIIQENIFGVDIEQGAVDIARLRFWLALVVDEEIPQPLPNLDYKIVCGDSLLNRNPLDASIMNVFAEYNKNKGDEDKITLSKYQALIRDYLNTSDHTVKDRYKTLISEIKSCFKTELEDKMRFYTREEKKLIKKYFMYLDVSSNMKNLFDDRKDENGLSSKAKKELDKIRKAIESKSQYANTVKYDKLYKNAFEWRYEFPSLLDDNGDFKGFDLVIGNPPYLRIQGIREVNPDFADELVEKYKSATGSFDLYVTFVERGLQIINGSGIVNYIMPVKWTNSAFGKGLRELVSNKTSQIISFGAYQVFNASTYTALQWFTPNCKELAYYELDRNLTTNEELGAYLNSLNDESKATIKSEKLNKDAWVLTVGDTVSILNQLELHPRRISDVFEKIFQGLATSKDDVYFLYECTEDNGMVNGYSKYLGHYISIERGLVKPLLKGENVHRYEHISTDRFVVFPYRIENGKAILYSEEELSELFPDGYAYLKECEDVLRGREKGRFNIDGEWFQFGRKQGILSAEFEKLVAPDISMGGNFAYDSQGIFYQTTTVYGYLKKHGIKEGYKFWMALFNSKLFWWYLKNTGTVLANGFFRFKPDYVRPFPVPEIIPSYTEHLISTLCDYVLFIKSQDTNLSDLVSNKLISDFFERIIDGCIYEIYFGDHMKELNINIIDAAVGLVQSIEDMPSDKEKGKVILDTFMRIKKTDNEVRNRLELFAFRSPKLLKIIIEE</sequence>
<dbReference type="GO" id="GO:0009007">
    <property type="term" value="F:site-specific DNA-methyltransferase (adenine-specific) activity"/>
    <property type="evidence" value="ECO:0007669"/>
    <property type="project" value="UniProtKB-EC"/>
</dbReference>
<feature type="domain" description="TaqI-like C-terminal specificity" evidence="9">
    <location>
        <begin position="901"/>
        <end position="1067"/>
    </location>
</feature>
<accession>A0A414R7Q0</accession>
<evidence type="ECO:0000256" key="7">
    <source>
        <dbReference type="ARBA" id="ARBA00047942"/>
    </source>
</evidence>
<comment type="caution">
    <text evidence="10">The sequence shown here is derived from an EMBL/GenBank/DDBJ whole genome shotgun (WGS) entry which is preliminary data.</text>
</comment>
<keyword evidence="4" id="KW-0949">S-adenosyl-L-methionine</keyword>
<evidence type="ECO:0000256" key="2">
    <source>
        <dbReference type="ARBA" id="ARBA00022603"/>
    </source>
</evidence>
<evidence type="ECO:0000259" key="9">
    <source>
        <dbReference type="Pfam" id="PF12950"/>
    </source>
</evidence>
<keyword evidence="5" id="KW-0680">Restriction system</keyword>
<evidence type="ECO:0000256" key="3">
    <source>
        <dbReference type="ARBA" id="ARBA00022679"/>
    </source>
</evidence>
<keyword evidence="3" id="KW-0808">Transferase</keyword>
<name>A0A414R7Q0_9BACT</name>
<reference evidence="10 11" key="1">
    <citation type="submission" date="2018-08" db="EMBL/GenBank/DDBJ databases">
        <title>A genome reference for cultivated species of the human gut microbiota.</title>
        <authorList>
            <person name="Zou Y."/>
            <person name="Xue W."/>
            <person name="Luo G."/>
        </authorList>
    </citation>
    <scope>NUCLEOTIDE SEQUENCE [LARGE SCALE GENOMIC DNA]</scope>
    <source>
        <strain evidence="10 11">AM23-23</strain>
    </source>
</reference>
<evidence type="ECO:0000256" key="1">
    <source>
        <dbReference type="ARBA" id="ARBA00011900"/>
    </source>
</evidence>
<dbReference type="Proteomes" id="UP000283485">
    <property type="component" value="Unassembled WGS sequence"/>
</dbReference>
<proteinExistence type="predicted"/>
<evidence type="ECO:0000256" key="6">
    <source>
        <dbReference type="ARBA" id="ARBA00023125"/>
    </source>
</evidence>
<dbReference type="RefSeq" id="WP_118211848.1">
    <property type="nucleotide sequence ID" value="NZ_CATZFG010000020.1"/>
</dbReference>
<dbReference type="GO" id="GO:0003677">
    <property type="term" value="F:DNA binding"/>
    <property type="evidence" value="ECO:0007669"/>
    <property type="project" value="UniProtKB-KW"/>
</dbReference>
<organism evidence="10 11">
    <name type="scientific">Phocaeicola plebeius</name>
    <dbReference type="NCBI Taxonomy" id="310297"/>
    <lineage>
        <taxon>Bacteria</taxon>
        <taxon>Pseudomonadati</taxon>
        <taxon>Bacteroidota</taxon>
        <taxon>Bacteroidia</taxon>
        <taxon>Bacteroidales</taxon>
        <taxon>Bacteroidaceae</taxon>
        <taxon>Phocaeicola</taxon>
    </lineage>
</organism>
<evidence type="ECO:0000259" key="8">
    <source>
        <dbReference type="Pfam" id="PF07669"/>
    </source>
</evidence>